<comment type="caution">
    <text evidence="3">The sequence shown here is derived from an EMBL/GenBank/DDBJ whole genome shotgun (WGS) entry which is preliminary data.</text>
</comment>
<dbReference type="SUPFAM" id="SSF56601">
    <property type="entry name" value="beta-lactamase/transpeptidase-like"/>
    <property type="match status" value="1"/>
</dbReference>
<proteinExistence type="predicted"/>
<dbReference type="AlphaFoldDB" id="A0A538SS74"/>
<reference evidence="3 4" key="1">
    <citation type="journal article" date="2019" name="Nat. Microbiol.">
        <title>Mediterranean grassland soil C-N compound turnover is dependent on rainfall and depth, and is mediated by genomically divergent microorganisms.</title>
        <authorList>
            <person name="Diamond S."/>
            <person name="Andeer P.F."/>
            <person name="Li Z."/>
            <person name="Crits-Christoph A."/>
            <person name="Burstein D."/>
            <person name="Anantharaman K."/>
            <person name="Lane K.R."/>
            <person name="Thomas B.C."/>
            <person name="Pan C."/>
            <person name="Northen T.R."/>
            <person name="Banfield J.F."/>
        </authorList>
    </citation>
    <scope>NUCLEOTIDE SEQUENCE [LARGE SCALE GENOMIC DNA]</scope>
    <source>
        <strain evidence="3">WS_2</strain>
    </source>
</reference>
<dbReference type="Gene3D" id="3.40.710.10">
    <property type="entry name" value="DD-peptidase/beta-lactamase superfamily"/>
    <property type="match status" value="1"/>
</dbReference>
<accession>A0A538SS74</accession>
<dbReference type="InterPro" id="IPR001466">
    <property type="entry name" value="Beta-lactam-related"/>
</dbReference>
<evidence type="ECO:0000313" key="4">
    <source>
        <dbReference type="Proteomes" id="UP000317716"/>
    </source>
</evidence>
<evidence type="ECO:0000313" key="3">
    <source>
        <dbReference type="EMBL" id="TMQ54217.1"/>
    </source>
</evidence>
<dbReference type="InterPro" id="IPR012338">
    <property type="entry name" value="Beta-lactam/transpept-like"/>
</dbReference>
<dbReference type="PANTHER" id="PTHR46825">
    <property type="entry name" value="D-ALANYL-D-ALANINE-CARBOXYPEPTIDASE/ENDOPEPTIDASE AMPH"/>
    <property type="match status" value="1"/>
</dbReference>
<organism evidence="3 4">
    <name type="scientific">Eiseniibacteriota bacterium</name>
    <dbReference type="NCBI Taxonomy" id="2212470"/>
    <lineage>
        <taxon>Bacteria</taxon>
        <taxon>Candidatus Eiseniibacteriota</taxon>
    </lineage>
</organism>
<dbReference type="EMBL" id="VBOS01000277">
    <property type="protein sequence ID" value="TMQ54217.1"/>
    <property type="molecule type" value="Genomic_DNA"/>
</dbReference>
<dbReference type="Pfam" id="PF00144">
    <property type="entry name" value="Beta-lactamase"/>
    <property type="match status" value="1"/>
</dbReference>
<feature type="domain" description="Beta-lactamase-related" evidence="2">
    <location>
        <begin position="8"/>
        <end position="242"/>
    </location>
</feature>
<dbReference type="PANTHER" id="PTHR46825:SF9">
    <property type="entry name" value="BETA-LACTAMASE-RELATED DOMAIN-CONTAINING PROTEIN"/>
    <property type="match status" value="1"/>
</dbReference>
<protein>
    <submittedName>
        <fullName evidence="3">Beta-lactamase family protein</fullName>
    </submittedName>
</protein>
<gene>
    <name evidence="3" type="ORF">E6K72_07925</name>
</gene>
<name>A0A538SS74_UNCEI</name>
<feature type="compositionally biased region" description="Polar residues" evidence="1">
    <location>
        <begin position="431"/>
        <end position="443"/>
    </location>
</feature>
<evidence type="ECO:0000256" key="1">
    <source>
        <dbReference type="SAM" id="MobiDB-lite"/>
    </source>
</evidence>
<dbReference type="InterPro" id="IPR050491">
    <property type="entry name" value="AmpC-like"/>
</dbReference>
<feature type="non-terminal residue" evidence="3">
    <location>
        <position position="1"/>
    </location>
</feature>
<dbReference type="Proteomes" id="UP000317716">
    <property type="component" value="Unassembled WGS sequence"/>
</dbReference>
<evidence type="ECO:0000259" key="2">
    <source>
        <dbReference type="Pfam" id="PF00144"/>
    </source>
</evidence>
<feature type="region of interest" description="Disordered" evidence="1">
    <location>
        <begin position="405"/>
        <end position="443"/>
    </location>
</feature>
<sequence length="443" mass="48221">ALDLFQGVVLIARGERVVLEKGYGFANVELGVRNTPTQVFRIASLSKPFTEVALGRLVEEKKLDLSDPLSRYVPQFPKGDSITLEMLRTHRAGIANLNSIPYDEESGRPNTLDSLVRRIAREPLAFAPGAKRRYSNGGYALLAYVIEKASGRPYEDYLRQSVLDPLGLRDTRHESDPMVVRGRAYGYTVSPEERGALVVAPFQQMATKTGGGSLVSTARDLHRFLRAMYGDNAIRAATWRTLFPPDSVYGFQGRCPGFNVYMGRDFTHDVDVVVLCNNYAAGMVGDVGADFLALARGAAVEPPRWRADVQIDSLKAAAFAGTYRPPAGALPYGDGPVSVRWHRGGLVLYLDTTPADVLIPQGGDAFLVRSLWSEMRFASGAGAPPTGRFWRPSPPALRHIRAGRWPQQADASRHPLTRTGAGSGPAALAGTRQTTIAPTRSGR</sequence>